<dbReference type="KEGG" id="cbx:Cenrod_1287"/>
<dbReference type="GO" id="GO:0016020">
    <property type="term" value="C:membrane"/>
    <property type="evidence" value="ECO:0007669"/>
    <property type="project" value="UniProtKB-SubCell"/>
</dbReference>
<dbReference type="EMBL" id="CP004885">
    <property type="protein sequence ID" value="AGX87377.1"/>
    <property type="molecule type" value="Genomic_DNA"/>
</dbReference>
<organism evidence="9 10">
    <name type="scientific">Candidatus Symbiobacter mobilis CR</name>
    <dbReference type="NCBI Taxonomy" id="946483"/>
    <lineage>
        <taxon>Bacteria</taxon>
        <taxon>Pseudomonadati</taxon>
        <taxon>Pseudomonadota</taxon>
        <taxon>Betaproteobacteria</taxon>
        <taxon>Burkholderiales</taxon>
        <taxon>Comamonadaceae</taxon>
    </lineage>
</organism>
<evidence type="ECO:0000259" key="8">
    <source>
        <dbReference type="Pfam" id="PF11412"/>
    </source>
</evidence>
<evidence type="ECO:0000256" key="2">
    <source>
        <dbReference type="ARBA" id="ARBA00022692"/>
    </source>
</evidence>
<dbReference type="eggNOG" id="COG4233">
    <property type="taxonomic scope" value="Bacteria"/>
</dbReference>
<protein>
    <submittedName>
        <fullName evidence="9">Thiol:disulfide interchange protein</fullName>
    </submittedName>
</protein>
<dbReference type="HOGENOM" id="CLU_014657_1_0_4"/>
<dbReference type="Pfam" id="PF02683">
    <property type="entry name" value="DsbD_TM"/>
    <property type="match status" value="1"/>
</dbReference>
<dbReference type="RefSeq" id="WP_022772500.1">
    <property type="nucleotide sequence ID" value="NC_022576.1"/>
</dbReference>
<feature type="domain" description="Thiol:disulfide interchange protein DsbD N-terminal" evidence="8">
    <location>
        <begin position="60"/>
        <end position="169"/>
    </location>
</feature>
<name>U5N7N7_9BURK</name>
<keyword evidence="5 6" id="KW-0472">Membrane</keyword>
<evidence type="ECO:0000256" key="5">
    <source>
        <dbReference type="ARBA" id="ARBA00023136"/>
    </source>
</evidence>
<dbReference type="STRING" id="946483.Cenrod_1287"/>
<dbReference type="InterPro" id="IPR028250">
    <property type="entry name" value="DsbDN"/>
</dbReference>
<feature type="domain" description="Cytochrome C biogenesis protein transmembrane" evidence="7">
    <location>
        <begin position="338"/>
        <end position="547"/>
    </location>
</feature>
<dbReference type="SUPFAM" id="SSF52833">
    <property type="entry name" value="Thioredoxin-like"/>
    <property type="match status" value="1"/>
</dbReference>
<dbReference type="GO" id="GO:0017004">
    <property type="term" value="P:cytochrome complex assembly"/>
    <property type="evidence" value="ECO:0007669"/>
    <property type="project" value="UniProtKB-KW"/>
</dbReference>
<dbReference type="InterPro" id="IPR036249">
    <property type="entry name" value="Thioredoxin-like_sf"/>
</dbReference>
<dbReference type="CDD" id="cd02953">
    <property type="entry name" value="DsbDgamma"/>
    <property type="match status" value="1"/>
</dbReference>
<feature type="transmembrane region" description="Helical" evidence="6">
    <location>
        <begin position="380"/>
        <end position="400"/>
    </location>
</feature>
<feature type="transmembrane region" description="Helical" evidence="6">
    <location>
        <begin position="459"/>
        <end position="488"/>
    </location>
</feature>
<feature type="transmembrane region" description="Helical" evidence="6">
    <location>
        <begin position="582"/>
        <end position="602"/>
    </location>
</feature>
<dbReference type="PANTHER" id="PTHR32234:SF3">
    <property type="entry name" value="SUPPRESSION OF COPPER SENSITIVITY PROTEIN"/>
    <property type="match status" value="1"/>
</dbReference>
<proteinExistence type="predicted"/>
<feature type="transmembrane region" description="Helical" evidence="6">
    <location>
        <begin position="494"/>
        <end position="518"/>
    </location>
</feature>
<dbReference type="InterPro" id="IPR035671">
    <property type="entry name" value="DsbD_gamma"/>
</dbReference>
<dbReference type="OrthoDB" id="9811036at2"/>
<dbReference type="Proteomes" id="UP000017184">
    <property type="component" value="Chromosome"/>
</dbReference>
<feature type="transmembrane region" description="Helical" evidence="6">
    <location>
        <begin position="556"/>
        <end position="575"/>
    </location>
</feature>
<evidence type="ECO:0000256" key="1">
    <source>
        <dbReference type="ARBA" id="ARBA00004141"/>
    </source>
</evidence>
<dbReference type="Gene3D" id="3.40.30.10">
    <property type="entry name" value="Glutaredoxin"/>
    <property type="match status" value="1"/>
</dbReference>
<evidence type="ECO:0000313" key="10">
    <source>
        <dbReference type="Proteomes" id="UP000017184"/>
    </source>
</evidence>
<gene>
    <name evidence="9" type="ORF">Cenrod_1287</name>
</gene>
<keyword evidence="4 6" id="KW-1133">Transmembrane helix</keyword>
<keyword evidence="2 6" id="KW-0812">Transmembrane</keyword>
<dbReference type="Pfam" id="PF13899">
    <property type="entry name" value="Thioredoxin_7"/>
    <property type="match status" value="1"/>
</dbReference>
<dbReference type="AlphaFoldDB" id="U5N7N7"/>
<dbReference type="GO" id="GO:0045454">
    <property type="term" value="P:cell redox homeostasis"/>
    <property type="evidence" value="ECO:0007669"/>
    <property type="project" value="TreeGrafter"/>
</dbReference>
<dbReference type="GO" id="GO:0015035">
    <property type="term" value="F:protein-disulfide reductase activity"/>
    <property type="evidence" value="ECO:0007669"/>
    <property type="project" value="TreeGrafter"/>
</dbReference>
<keyword evidence="10" id="KW-1185">Reference proteome</keyword>
<dbReference type="PATRIC" id="fig|946483.4.peg.1293"/>
<reference evidence="9 10" key="1">
    <citation type="journal article" date="2013" name="Genome Biol.">
        <title>Genomic analysis reveals key aspects of prokaryotic symbiosis in the phototrophic consortium "Chlorochromatium aggregatum".</title>
        <authorList>
            <person name="Liu Z."/>
            <person name="Muller J."/>
            <person name="Li T."/>
            <person name="Alvey R.M."/>
            <person name="Vogl K."/>
            <person name="Frigaard N.U."/>
            <person name="Rockwell N.C."/>
            <person name="Boyd E.S."/>
            <person name="Tomsho L.P."/>
            <person name="Schuster S.C."/>
            <person name="Henke P."/>
            <person name="Rohde M."/>
            <person name="Overmann J."/>
            <person name="Bryant D.A."/>
        </authorList>
    </citation>
    <scope>NUCLEOTIDE SEQUENCE [LARGE SCALE GENOMIC DNA]</scope>
    <source>
        <strain evidence="9">CR</strain>
    </source>
</reference>
<feature type="transmembrane region" description="Helical" evidence="6">
    <location>
        <begin position="530"/>
        <end position="550"/>
    </location>
</feature>
<evidence type="ECO:0000313" key="9">
    <source>
        <dbReference type="EMBL" id="AGX87377.1"/>
    </source>
</evidence>
<feature type="transmembrane region" description="Helical" evidence="6">
    <location>
        <begin position="332"/>
        <end position="359"/>
    </location>
</feature>
<evidence type="ECO:0000256" key="6">
    <source>
        <dbReference type="SAM" id="Phobius"/>
    </source>
</evidence>
<keyword evidence="3" id="KW-0201">Cytochrome c-type biogenesis</keyword>
<accession>U5N7N7</accession>
<dbReference type="PANTHER" id="PTHR32234">
    <property type="entry name" value="THIOL:DISULFIDE INTERCHANGE PROTEIN DSBD"/>
    <property type="match status" value="1"/>
</dbReference>
<evidence type="ECO:0000256" key="3">
    <source>
        <dbReference type="ARBA" id="ARBA00022748"/>
    </source>
</evidence>
<dbReference type="eggNOG" id="COG4232">
    <property type="taxonomic scope" value="Bacteria"/>
</dbReference>
<evidence type="ECO:0000256" key="4">
    <source>
        <dbReference type="ARBA" id="ARBA00022989"/>
    </source>
</evidence>
<evidence type="ECO:0000259" key="7">
    <source>
        <dbReference type="Pfam" id="PF02683"/>
    </source>
</evidence>
<feature type="transmembrane region" description="Helical" evidence="6">
    <location>
        <begin position="420"/>
        <end position="447"/>
    </location>
</feature>
<comment type="subcellular location">
    <subcellularLocation>
        <location evidence="1">Membrane</location>
        <topology evidence="1">Multi-pass membrane protein</topology>
    </subcellularLocation>
</comment>
<dbReference type="InterPro" id="IPR003834">
    <property type="entry name" value="Cyt_c_assmbl_TM_dom"/>
</dbReference>
<sequence length="735" mass="78951">MHSLFALHGYRSAVLRWALGALLWAWGLCAWASFALRGPVYETPQVRAELLLHAPDGVTPGKTVWAGLRLQHQPGWHTYWRNPGDAGLPTALQWTIPAGVEAGDIVWPLPERFLTGELVNYGYEGAVLLLVPLRVAEGFVAPAAEWELRVHASWLACRNECLPQEGDVLLRVPAQGAVVHDAAAFAHALRQQPVQRDVKKDEQHPVLQDAIREASQEAHQEAPREAQAMMQAEGAHLNMAIRGLPQAWRWQEIDAFVEPPGVLEATAQTQRWQGEVWRSRWVRTAGAALPQTLPVLLVAQVEGQRIGIRVAARSGALPVDALRTATTQSSSMGVGIALLFAWLGGILLNLMPCVFPVLAIKVMQFAGNDKPLRERVTASLLYTVGVVATVLALGAAVLALRGVGTTLGWGFQLQSPAVVAALAALFTAIGLHLAGVFAFGAVSIGAAGPPRQRSRYAQALASGVLVVVVASPCTAPFLGASLGLAWTLPTMPALAIFLALGVGIALPFLILGILPGWTRYLPRSGTWMQTFRSAMAFPMFATVVWLLWVFGKQQGVDAAAWLLAGLLALAWLLWCTGRRRKGWWVGVSMAVFAVLAAVGGGWKQAVFSSSASADARTVVWEEWAPSRVEERLAQGQPVLVEFTAAWCVICQRNARVLQDPAVVAAMAGGKVAALRADWTRRDPAIAEALARLGRSGVPVHVLYVPGREPLLLPEWLTVDNVRAALATAPRGGGSS</sequence>
<dbReference type="Pfam" id="PF11412">
    <property type="entry name" value="DsbD_N"/>
    <property type="match status" value="1"/>
</dbReference>